<dbReference type="PANTHER" id="PTHR47958">
    <property type="entry name" value="ATP-DEPENDENT RNA HELICASE DBP3"/>
    <property type="match status" value="1"/>
</dbReference>
<keyword evidence="11" id="KW-1185">Reference proteome</keyword>
<proteinExistence type="inferred from homology"/>
<evidence type="ECO:0000256" key="3">
    <source>
        <dbReference type="ARBA" id="ARBA00022801"/>
    </source>
</evidence>
<dbReference type="InterPro" id="IPR001650">
    <property type="entry name" value="Helicase_C-like"/>
</dbReference>
<accession>A0A7T8QUX0</accession>
<evidence type="ECO:0000256" key="5">
    <source>
        <dbReference type="ARBA" id="ARBA00022840"/>
    </source>
</evidence>
<dbReference type="InterPro" id="IPR011545">
    <property type="entry name" value="DEAD/DEAH_box_helicase_dom"/>
</dbReference>
<comment type="similarity">
    <text evidence="6">Belongs to the DEAD box helicase family.</text>
</comment>
<dbReference type="SMART" id="SM00490">
    <property type="entry name" value="HELICc"/>
    <property type="match status" value="1"/>
</dbReference>
<keyword evidence="3 6" id="KW-0378">Hydrolase</keyword>
<dbReference type="GO" id="GO:0003724">
    <property type="term" value="F:RNA helicase activity"/>
    <property type="evidence" value="ECO:0007669"/>
    <property type="project" value="UniProtKB-EC"/>
</dbReference>
<feature type="domain" description="Helicase C-terminal" evidence="9">
    <location>
        <begin position="250"/>
        <end position="397"/>
    </location>
</feature>
<evidence type="ECO:0000256" key="2">
    <source>
        <dbReference type="ARBA" id="ARBA00022741"/>
    </source>
</evidence>
<dbReference type="PROSITE" id="PS00039">
    <property type="entry name" value="DEAD_ATP_HELICASE"/>
    <property type="match status" value="1"/>
</dbReference>
<dbReference type="InterPro" id="IPR000629">
    <property type="entry name" value="RNA-helicase_DEAD-box_CS"/>
</dbReference>
<dbReference type="Gene3D" id="3.40.50.300">
    <property type="entry name" value="P-loop containing nucleotide triphosphate hydrolases"/>
    <property type="match status" value="2"/>
</dbReference>
<evidence type="ECO:0000259" key="9">
    <source>
        <dbReference type="PROSITE" id="PS51194"/>
    </source>
</evidence>
<dbReference type="SMART" id="SM00487">
    <property type="entry name" value="DEXDc"/>
    <property type="match status" value="1"/>
</dbReference>
<feature type="non-terminal residue" evidence="10">
    <location>
        <position position="1"/>
    </location>
</feature>
<dbReference type="OrthoDB" id="196131at2759"/>
<dbReference type="EMBL" id="CP045890">
    <property type="protein sequence ID" value="QQP55941.1"/>
    <property type="molecule type" value="Genomic_DNA"/>
</dbReference>
<evidence type="ECO:0000313" key="11">
    <source>
        <dbReference type="Proteomes" id="UP000595437"/>
    </source>
</evidence>
<keyword evidence="2 6" id="KW-0547">Nucleotide-binding</keyword>
<keyword evidence="5 6" id="KW-0067">ATP-binding</keyword>
<dbReference type="Pfam" id="PF00270">
    <property type="entry name" value="DEAD"/>
    <property type="match status" value="1"/>
</dbReference>
<evidence type="ECO:0000313" key="10">
    <source>
        <dbReference type="EMBL" id="QQP55941.1"/>
    </source>
</evidence>
<sequence>GSGNLPDRINSFSELSLRSLIMENKPTPIQKAGIPLILGGRDIVACSQTGSGKTAAFLLPIIHFILEEGEISSQNSVQKPSCLIVAPTRELAIQIKDQARKFAKDSMIKSAWAIRSRRSHEVIECAYVMMEEEHRWVDILIATPGRLLDIVSRGIVSLEKVKFFVLDEADRMLDMGFLPEVKRMIAEGNMGCKGSRQTLMFSATFAYDVRQCAEEFLQDYVFVSVGIVGGVNKDVEQEFHQVDRFKKRSKLKEILEEVGLIKTLVFVETKKNADFLASWLSENKFPTTSIHGDRLQSQREGALNDFRSGRFPILVSTAVAARGLDIKGVEHVVNYDLPKTVDEYVHRVGRTGRVGNKGRATSFYDGNEASDRSLTQELIKLLKQGDVKVPDWMSADDTTINNNNDSSHSNANLVNTAAEEEEWD</sequence>
<evidence type="ECO:0000256" key="4">
    <source>
        <dbReference type="ARBA" id="ARBA00022806"/>
    </source>
</evidence>
<name>A0A7T8QUX0_CALRO</name>
<dbReference type="GO" id="GO:0016787">
    <property type="term" value="F:hydrolase activity"/>
    <property type="evidence" value="ECO:0007669"/>
    <property type="project" value="UniProtKB-KW"/>
</dbReference>
<evidence type="ECO:0000256" key="6">
    <source>
        <dbReference type="RuleBase" id="RU000492"/>
    </source>
</evidence>
<organism evidence="10 11">
    <name type="scientific">Caligus rogercresseyi</name>
    <name type="common">Sea louse</name>
    <dbReference type="NCBI Taxonomy" id="217165"/>
    <lineage>
        <taxon>Eukaryota</taxon>
        <taxon>Metazoa</taxon>
        <taxon>Ecdysozoa</taxon>
        <taxon>Arthropoda</taxon>
        <taxon>Crustacea</taxon>
        <taxon>Multicrustacea</taxon>
        <taxon>Hexanauplia</taxon>
        <taxon>Copepoda</taxon>
        <taxon>Siphonostomatoida</taxon>
        <taxon>Caligidae</taxon>
        <taxon>Caligus</taxon>
    </lineage>
</organism>
<reference evidence="11" key="1">
    <citation type="submission" date="2021-01" db="EMBL/GenBank/DDBJ databases">
        <title>Caligus Genome Assembly.</title>
        <authorList>
            <person name="Gallardo-Escarate C."/>
        </authorList>
    </citation>
    <scope>NUCLEOTIDE SEQUENCE [LARGE SCALE GENOMIC DNA]</scope>
</reference>
<dbReference type="PROSITE" id="PS51194">
    <property type="entry name" value="HELICASE_CTER"/>
    <property type="match status" value="1"/>
</dbReference>
<dbReference type="PROSITE" id="PS51192">
    <property type="entry name" value="HELICASE_ATP_BIND_1"/>
    <property type="match status" value="1"/>
</dbReference>
<dbReference type="SUPFAM" id="SSF52540">
    <property type="entry name" value="P-loop containing nucleoside triphosphate hydrolases"/>
    <property type="match status" value="1"/>
</dbReference>
<evidence type="ECO:0000256" key="1">
    <source>
        <dbReference type="ARBA" id="ARBA00012552"/>
    </source>
</evidence>
<feature type="domain" description="Helicase ATP-binding" evidence="8">
    <location>
        <begin position="34"/>
        <end position="223"/>
    </location>
</feature>
<dbReference type="Proteomes" id="UP000595437">
    <property type="component" value="Chromosome 1"/>
</dbReference>
<dbReference type="EC" id="3.6.4.13" evidence="1"/>
<evidence type="ECO:0000256" key="7">
    <source>
        <dbReference type="SAM" id="MobiDB-lite"/>
    </source>
</evidence>
<gene>
    <name evidence="10" type="ORF">FKW44_000444</name>
</gene>
<dbReference type="Pfam" id="PF00271">
    <property type="entry name" value="Helicase_C"/>
    <property type="match status" value="1"/>
</dbReference>
<dbReference type="FunFam" id="3.40.50.300:FF:000008">
    <property type="entry name" value="ATP-dependent RNA helicase RhlB"/>
    <property type="match status" value="1"/>
</dbReference>
<dbReference type="GO" id="GO:0003676">
    <property type="term" value="F:nucleic acid binding"/>
    <property type="evidence" value="ECO:0007669"/>
    <property type="project" value="InterPro"/>
</dbReference>
<dbReference type="GO" id="GO:0005524">
    <property type="term" value="F:ATP binding"/>
    <property type="evidence" value="ECO:0007669"/>
    <property type="project" value="UniProtKB-KW"/>
</dbReference>
<keyword evidence="4 6" id="KW-0347">Helicase</keyword>
<evidence type="ECO:0000259" key="8">
    <source>
        <dbReference type="PROSITE" id="PS51192"/>
    </source>
</evidence>
<feature type="region of interest" description="Disordered" evidence="7">
    <location>
        <begin position="396"/>
        <end position="424"/>
    </location>
</feature>
<protein>
    <recommendedName>
        <fullName evidence="1">RNA helicase</fullName>
        <ecNumber evidence="1">3.6.4.13</ecNumber>
    </recommendedName>
</protein>
<dbReference type="InterPro" id="IPR027417">
    <property type="entry name" value="P-loop_NTPase"/>
</dbReference>
<dbReference type="InterPro" id="IPR014001">
    <property type="entry name" value="Helicase_ATP-bd"/>
</dbReference>
<dbReference type="AlphaFoldDB" id="A0A7T8QUX0"/>
<dbReference type="CDD" id="cd18787">
    <property type="entry name" value="SF2_C_DEAD"/>
    <property type="match status" value="1"/>
</dbReference>
<feature type="compositionally biased region" description="Low complexity" evidence="7">
    <location>
        <begin position="396"/>
        <end position="412"/>
    </location>
</feature>